<organism evidence="2 3">
    <name type="scientific">Yinghuangia aomiensis</name>
    <dbReference type="NCBI Taxonomy" id="676205"/>
    <lineage>
        <taxon>Bacteria</taxon>
        <taxon>Bacillati</taxon>
        <taxon>Actinomycetota</taxon>
        <taxon>Actinomycetes</taxon>
        <taxon>Kitasatosporales</taxon>
        <taxon>Streptomycetaceae</taxon>
        <taxon>Yinghuangia</taxon>
    </lineage>
</organism>
<dbReference type="EMBL" id="BAABHS010000043">
    <property type="protein sequence ID" value="GAA4991232.1"/>
    <property type="molecule type" value="Genomic_DNA"/>
</dbReference>
<protein>
    <submittedName>
        <fullName evidence="2">Uncharacterized protein</fullName>
    </submittedName>
</protein>
<dbReference type="RefSeq" id="WP_345680217.1">
    <property type="nucleotide sequence ID" value="NZ_BAABHS010000043.1"/>
</dbReference>
<feature type="region of interest" description="Disordered" evidence="1">
    <location>
        <begin position="260"/>
        <end position="297"/>
    </location>
</feature>
<comment type="caution">
    <text evidence="2">The sequence shown here is derived from an EMBL/GenBank/DDBJ whole genome shotgun (WGS) entry which is preliminary data.</text>
</comment>
<keyword evidence="3" id="KW-1185">Reference proteome</keyword>
<dbReference type="Proteomes" id="UP001500466">
    <property type="component" value="Unassembled WGS sequence"/>
</dbReference>
<name>A0ABP9IAB3_9ACTN</name>
<evidence type="ECO:0000313" key="2">
    <source>
        <dbReference type="EMBL" id="GAA4991232.1"/>
    </source>
</evidence>
<proteinExistence type="predicted"/>
<gene>
    <name evidence="2" type="ORF">GCM10023205_73940</name>
</gene>
<evidence type="ECO:0000256" key="1">
    <source>
        <dbReference type="SAM" id="MobiDB-lite"/>
    </source>
</evidence>
<reference evidence="3" key="1">
    <citation type="journal article" date="2019" name="Int. J. Syst. Evol. Microbiol.">
        <title>The Global Catalogue of Microorganisms (GCM) 10K type strain sequencing project: providing services to taxonomists for standard genome sequencing and annotation.</title>
        <authorList>
            <consortium name="The Broad Institute Genomics Platform"/>
            <consortium name="The Broad Institute Genome Sequencing Center for Infectious Disease"/>
            <person name="Wu L."/>
            <person name="Ma J."/>
        </authorList>
    </citation>
    <scope>NUCLEOTIDE SEQUENCE [LARGE SCALE GENOMIC DNA]</scope>
    <source>
        <strain evidence="3">JCM 17986</strain>
    </source>
</reference>
<evidence type="ECO:0000313" key="3">
    <source>
        <dbReference type="Proteomes" id="UP001500466"/>
    </source>
</evidence>
<accession>A0ABP9IAB3</accession>
<sequence length="297" mass="31317">MVKNKDAKRAAQISDKRERRAADATKLPQGGGSPVPRREAASGGQQGARRRPSRPAAANRQPEQTDGSSPCAASDTDVAFSAVNELTDASALFRKLSVQLGPRVEKAAVKAGTTAAQQLQSKLVQELDEAISQAMSTAGQLGSLVQRHVQAAIDDALRTAVLQATRVYEQHLAQLVLIDRTVSQARDLTTVRARVDAELRRAGVQRIETWDDLTLFDIAADPGSEGMSAEPAGYRLVAPAYVESATGRVVQRGKLMPAGGAEASVRPASAADKTGTQDRVGRVGAGHVAAPTLEEGR</sequence>
<feature type="region of interest" description="Disordered" evidence="1">
    <location>
        <begin position="1"/>
        <end position="73"/>
    </location>
</feature>
<feature type="compositionally biased region" description="Basic and acidic residues" evidence="1">
    <location>
        <begin position="1"/>
        <end position="23"/>
    </location>
</feature>